<dbReference type="Pfam" id="PF09990">
    <property type="entry name" value="DUF2231"/>
    <property type="match status" value="1"/>
</dbReference>
<feature type="transmembrane region" description="Helical" evidence="5">
    <location>
        <begin position="140"/>
        <end position="159"/>
    </location>
</feature>
<evidence type="ECO:0000259" key="6">
    <source>
        <dbReference type="PROSITE" id="PS51007"/>
    </source>
</evidence>
<accession>A0A2D0NLB2</accession>
<dbReference type="PANTHER" id="PTHR35889:SF3">
    <property type="entry name" value="F-BOX DOMAIN-CONTAINING PROTEIN"/>
    <property type="match status" value="1"/>
</dbReference>
<keyword evidence="1 4" id="KW-0349">Heme</keyword>
<evidence type="ECO:0000256" key="4">
    <source>
        <dbReference type="PROSITE-ProRule" id="PRU00433"/>
    </source>
</evidence>
<evidence type="ECO:0000256" key="5">
    <source>
        <dbReference type="SAM" id="Phobius"/>
    </source>
</evidence>
<dbReference type="SUPFAM" id="SSF46626">
    <property type="entry name" value="Cytochrome c"/>
    <property type="match status" value="1"/>
</dbReference>
<dbReference type="InterPro" id="IPR036909">
    <property type="entry name" value="Cyt_c-like_dom_sf"/>
</dbReference>
<dbReference type="PROSITE" id="PS51007">
    <property type="entry name" value="CYTC"/>
    <property type="match status" value="1"/>
</dbReference>
<sequence>MKLFYSVVSNAVFAINLLLIFFLFVEDQVMVPEWLQAVGRMHPMLLHLPIGFLLLLALLPFVKKHLPEPSFYQMHLFVLALGSITAALTALMGFFLARESGYNGELVDQHKWAGIVLSWLTYGLFVWLKGQQKVSRLFQFGLAANILVLLIAGHLGAGITHGEDFVLAPLQNEKPAITAATPVYEALIVPVFQQKCFSCHNESKAKGGLVMTDIKKFRKGGDTGVPFTAGDHAESLLIERLELPLETEEHMPPEGKPQLTEAEIDLLRNWIAQGADMTIPIRDLPDDSPLKLLAMEQIQAAQAELEVAYDFAPASTAVIEELNIPFRTVTPIAQGSPALRAAIFIRETYEKEFLADLLKVRDQLVDLKLDHLPIEDDELEVIRKFHRLEKLNLNNTDLSGKGLEVLADCGELRSLSLSGLPVDTSITATLRGLPRLEELFIWNTALDSVGIRALIHAFPAIDIQSGYQPEAKELLQLSPPVVKRMDNLEGREEIHLKHNFPGAVIRYTVDGSEPDSTDAPIYEGPIAPSQYAVVKARAFRENWLGSEQVTATFFPKSIPIREAKLLTSPNQKYTGSGAPGLIDGKKGFANNFQSPFWIGFRKEAFEALFYPEDPAIPISTITLSYLQNIGSYIMTPMNIEVWGGPDAGNLRLIRKFNPQLPEKYLPNEVRGLDIRIPASTFACYKIVARPLPSLPAWHQGKGDPSWVFLDEVYFYNDASQALIPEGTEGISSLNNTGAASK</sequence>
<dbReference type="GO" id="GO:0046872">
    <property type="term" value="F:metal ion binding"/>
    <property type="evidence" value="ECO:0007669"/>
    <property type="project" value="UniProtKB-KW"/>
</dbReference>
<dbReference type="GO" id="GO:0020037">
    <property type="term" value="F:heme binding"/>
    <property type="evidence" value="ECO:0007669"/>
    <property type="project" value="InterPro"/>
</dbReference>
<evidence type="ECO:0000256" key="3">
    <source>
        <dbReference type="ARBA" id="ARBA00023004"/>
    </source>
</evidence>
<feature type="transmembrane region" description="Helical" evidence="5">
    <location>
        <begin position="74"/>
        <end position="97"/>
    </location>
</feature>
<keyword evidence="3 4" id="KW-0408">Iron</keyword>
<dbReference type="Pfam" id="PF07635">
    <property type="entry name" value="PSCyt1"/>
    <property type="match status" value="1"/>
</dbReference>
<feature type="transmembrane region" description="Helical" evidence="5">
    <location>
        <begin position="109"/>
        <end position="128"/>
    </location>
</feature>
<dbReference type="GO" id="GO:0016853">
    <property type="term" value="F:isomerase activity"/>
    <property type="evidence" value="ECO:0007669"/>
    <property type="project" value="UniProtKB-KW"/>
</dbReference>
<dbReference type="InterPro" id="IPR019251">
    <property type="entry name" value="DUF2231_TM"/>
</dbReference>
<gene>
    <name evidence="7" type="ORF">CRP01_01065</name>
</gene>
<dbReference type="Gene3D" id="3.80.10.10">
    <property type="entry name" value="Ribonuclease Inhibitor"/>
    <property type="match status" value="1"/>
</dbReference>
<keyword evidence="7" id="KW-0413">Isomerase</keyword>
<protein>
    <submittedName>
        <fullName evidence="7">Peptidylprolyl isomerase</fullName>
    </submittedName>
</protein>
<reference evidence="7 8" key="1">
    <citation type="submission" date="2017-10" db="EMBL/GenBank/DDBJ databases">
        <title>The draft genome sequence of Lewinella nigricans NBRC 102662.</title>
        <authorList>
            <person name="Wang K."/>
        </authorList>
    </citation>
    <scope>NUCLEOTIDE SEQUENCE [LARGE SCALE GENOMIC DNA]</scope>
    <source>
        <strain evidence="7 8">NBRC 102662</strain>
    </source>
</reference>
<keyword evidence="5" id="KW-1133">Transmembrane helix</keyword>
<dbReference type="OrthoDB" id="713772at2"/>
<evidence type="ECO:0000313" key="7">
    <source>
        <dbReference type="EMBL" id="PHN08533.1"/>
    </source>
</evidence>
<feature type="transmembrane region" description="Helical" evidence="5">
    <location>
        <begin position="7"/>
        <end position="25"/>
    </location>
</feature>
<keyword evidence="5" id="KW-0812">Transmembrane</keyword>
<evidence type="ECO:0000256" key="1">
    <source>
        <dbReference type="ARBA" id="ARBA00022617"/>
    </source>
</evidence>
<dbReference type="Proteomes" id="UP000223913">
    <property type="component" value="Unassembled WGS sequence"/>
</dbReference>
<dbReference type="RefSeq" id="WP_099148124.1">
    <property type="nucleotide sequence ID" value="NZ_PDUD01000001.1"/>
</dbReference>
<keyword evidence="5" id="KW-0472">Membrane</keyword>
<dbReference type="InterPro" id="IPR011429">
    <property type="entry name" value="Cyt_c_Planctomycete-type"/>
</dbReference>
<feature type="transmembrane region" description="Helical" evidence="5">
    <location>
        <begin position="45"/>
        <end position="62"/>
    </location>
</feature>
<keyword evidence="2 4" id="KW-0479">Metal-binding</keyword>
<feature type="domain" description="Cytochrome c" evidence="6">
    <location>
        <begin position="183"/>
        <end position="275"/>
    </location>
</feature>
<dbReference type="SUPFAM" id="SSF52047">
    <property type="entry name" value="RNI-like"/>
    <property type="match status" value="1"/>
</dbReference>
<evidence type="ECO:0000313" key="8">
    <source>
        <dbReference type="Proteomes" id="UP000223913"/>
    </source>
</evidence>
<dbReference type="InterPro" id="IPR009056">
    <property type="entry name" value="Cyt_c-like_dom"/>
</dbReference>
<dbReference type="Pfam" id="PF13287">
    <property type="entry name" value="Fn3_assoc"/>
    <property type="match status" value="1"/>
</dbReference>
<dbReference type="InterPro" id="IPR032675">
    <property type="entry name" value="LRR_dom_sf"/>
</dbReference>
<dbReference type="InterPro" id="IPR026876">
    <property type="entry name" value="Fn3_assoc_repeat"/>
</dbReference>
<name>A0A2D0NLB2_FLAN2</name>
<comment type="caution">
    <text evidence="7">The sequence shown here is derived from an EMBL/GenBank/DDBJ whole genome shotgun (WGS) entry which is preliminary data.</text>
</comment>
<dbReference type="GO" id="GO:0009055">
    <property type="term" value="F:electron transfer activity"/>
    <property type="evidence" value="ECO:0007669"/>
    <property type="project" value="InterPro"/>
</dbReference>
<dbReference type="EMBL" id="PDUD01000001">
    <property type="protein sequence ID" value="PHN08533.1"/>
    <property type="molecule type" value="Genomic_DNA"/>
</dbReference>
<dbReference type="AlphaFoldDB" id="A0A2D0NLB2"/>
<evidence type="ECO:0000256" key="2">
    <source>
        <dbReference type="ARBA" id="ARBA00022723"/>
    </source>
</evidence>
<keyword evidence="8" id="KW-1185">Reference proteome</keyword>
<dbReference type="PANTHER" id="PTHR35889">
    <property type="entry name" value="CYCLOINULO-OLIGOSACCHARIDE FRUCTANOTRANSFERASE-RELATED"/>
    <property type="match status" value="1"/>
</dbReference>
<proteinExistence type="predicted"/>
<organism evidence="7 8">
    <name type="scientific">Flavilitoribacter nigricans (strain ATCC 23147 / DSM 23189 / NBRC 102662 / NCIMB 1420 / SS-2)</name>
    <name type="common">Lewinella nigricans</name>
    <dbReference type="NCBI Taxonomy" id="1122177"/>
    <lineage>
        <taxon>Bacteria</taxon>
        <taxon>Pseudomonadati</taxon>
        <taxon>Bacteroidota</taxon>
        <taxon>Saprospiria</taxon>
        <taxon>Saprospirales</taxon>
        <taxon>Lewinellaceae</taxon>
        <taxon>Flavilitoribacter</taxon>
    </lineage>
</organism>